<dbReference type="Pfam" id="PF00073">
    <property type="entry name" value="Rhv"/>
    <property type="match status" value="2"/>
</dbReference>
<evidence type="ECO:0000256" key="27">
    <source>
        <dbReference type="ARBA" id="ARBA00023039"/>
    </source>
</evidence>
<keyword evidence="15" id="KW-0548">Nucleotidyltransferase</keyword>
<evidence type="ECO:0000256" key="22">
    <source>
        <dbReference type="ARBA" id="ARBA00022807"/>
    </source>
</evidence>
<dbReference type="Pfam" id="PF22663">
    <property type="entry name" value="Rhv_5"/>
    <property type="match status" value="1"/>
</dbReference>
<evidence type="ECO:0000256" key="15">
    <source>
        <dbReference type="ARBA" id="ARBA00022695"/>
    </source>
</evidence>
<feature type="domain" description="RdRp catalytic" evidence="38">
    <location>
        <begin position="2014"/>
        <end position="2126"/>
    </location>
</feature>
<dbReference type="SUPFAM" id="SSF88633">
    <property type="entry name" value="Positive stranded ssRNA viruses"/>
    <property type="match status" value="2"/>
</dbReference>
<keyword evidence="37" id="KW-0812">Transmembrane</keyword>
<dbReference type="Pfam" id="PF00680">
    <property type="entry name" value="RdRP_1"/>
    <property type="match status" value="1"/>
</dbReference>
<dbReference type="InterPro" id="IPR059138">
    <property type="entry name" value="Pico_VP1"/>
</dbReference>
<keyword evidence="16" id="KW-1143">T=pseudo3 icosahedral capsid protein</keyword>
<evidence type="ECO:0000256" key="25">
    <source>
        <dbReference type="ARBA" id="ARBA00022870"/>
    </source>
</evidence>
<keyword evidence="14" id="KW-0808">Transferase</keyword>
<dbReference type="SUPFAM" id="SSF56672">
    <property type="entry name" value="DNA/RNA polymerases"/>
    <property type="match status" value="1"/>
</dbReference>
<keyword evidence="23" id="KW-0067">ATP-binding</keyword>
<evidence type="ECO:0000256" key="6">
    <source>
        <dbReference type="ARBA" id="ARBA00022448"/>
    </source>
</evidence>
<dbReference type="GO" id="GO:0003968">
    <property type="term" value="F:RNA-directed RNA polymerase activity"/>
    <property type="evidence" value="ECO:0007669"/>
    <property type="project" value="UniProtKB-KW"/>
</dbReference>
<evidence type="ECO:0000256" key="26">
    <source>
        <dbReference type="ARBA" id="ARBA00022953"/>
    </source>
</evidence>
<keyword evidence="21" id="KW-0347">Helicase</keyword>
<dbReference type="Gene3D" id="3.30.70.270">
    <property type="match status" value="2"/>
</dbReference>
<evidence type="ECO:0000256" key="23">
    <source>
        <dbReference type="ARBA" id="ARBA00022840"/>
    </source>
</evidence>
<dbReference type="PROSITE" id="PS51874">
    <property type="entry name" value="PCV_3C_PRO"/>
    <property type="match status" value="1"/>
</dbReference>
<evidence type="ECO:0000256" key="33">
    <source>
        <dbReference type="ARBA" id="ARBA00023303"/>
    </source>
</evidence>
<keyword evidence="13" id="KW-0645">Protease</keyword>
<dbReference type="GO" id="GO:0034220">
    <property type="term" value="P:monoatomic ion transmembrane transport"/>
    <property type="evidence" value="ECO:0007669"/>
    <property type="project" value="UniProtKB-KW"/>
</dbReference>
<protein>
    <recommendedName>
        <fullName evidence="5">Genome polyprotein</fullName>
    </recommendedName>
</protein>
<dbReference type="Pfam" id="PF12337">
    <property type="entry name" value="DUF3637"/>
    <property type="match status" value="1"/>
</dbReference>
<dbReference type="CDD" id="cd00205">
    <property type="entry name" value="rhv_like"/>
    <property type="match status" value="3"/>
</dbReference>
<dbReference type="PROSITE" id="PS50507">
    <property type="entry name" value="RDRP_SSRNA_POS"/>
    <property type="match status" value="1"/>
</dbReference>
<dbReference type="InterPro" id="IPR033703">
    <property type="entry name" value="Rhv-like"/>
</dbReference>
<dbReference type="GO" id="GO:0039694">
    <property type="term" value="P:viral RNA genome replication"/>
    <property type="evidence" value="ECO:0007669"/>
    <property type="project" value="InterPro"/>
</dbReference>
<organism evidence="41 42">
    <name type="scientific">teschovirus A4</name>
    <dbReference type="NCBI Taxonomy" id="138681"/>
    <lineage>
        <taxon>Viruses</taxon>
        <taxon>Riboviria</taxon>
        <taxon>Orthornavirae</taxon>
        <taxon>Pisuviricota</taxon>
        <taxon>Pisoniviricetes</taxon>
        <taxon>Picornavirales</taxon>
        <taxon>Picornaviridae</taxon>
        <taxon>Caphthovirinae</taxon>
        <taxon>Teschovirus</taxon>
        <taxon>Teschovirus asilesi</taxon>
        <taxon>Teschovirus A</taxon>
    </lineage>
</organism>
<keyword evidence="29 37" id="KW-0472">Membrane</keyword>
<evidence type="ECO:0000256" key="16">
    <source>
        <dbReference type="ARBA" id="ARBA00022706"/>
    </source>
</evidence>
<accession>L0LCU3</accession>
<keyword evidence="31" id="KW-0449">Lipoprotein</keyword>
<dbReference type="GO" id="GO:0015267">
    <property type="term" value="F:channel activity"/>
    <property type="evidence" value="ECO:0007669"/>
    <property type="project" value="UniProtKB-KW"/>
</dbReference>
<dbReference type="GO" id="GO:0046718">
    <property type="term" value="P:symbiont entry into host cell"/>
    <property type="evidence" value="ECO:0007669"/>
    <property type="project" value="UniProtKB-KW"/>
</dbReference>
<keyword evidence="37" id="KW-1133">Transmembrane helix</keyword>
<evidence type="ECO:0000256" key="28">
    <source>
        <dbReference type="ARBA" id="ARBA00023065"/>
    </source>
</evidence>
<dbReference type="GO" id="GO:0019062">
    <property type="term" value="P:virion attachment to host cell"/>
    <property type="evidence" value="ECO:0007669"/>
    <property type="project" value="UniProtKB-KW"/>
</dbReference>
<dbReference type="GO" id="GO:0004197">
    <property type="term" value="F:cysteine-type endopeptidase activity"/>
    <property type="evidence" value="ECO:0007669"/>
    <property type="project" value="InterPro"/>
</dbReference>
<sequence length="2238" mass="250710">MEFLYGNAGLDLCCLTGSRLAVCTLYSQLKLTMACLKIFSLKRKDKSHSYSPREIELKYNSDFAFKPRPLAPLLRLEPSDTKTRRIECAEVEYDSWYPNPLDPASLVCDFELEMLQFQGMGSSKMENGNTNNSGNTGVINYNFYSNSYTDAIDLSGAMSSQESNAAENAASGPSSLLKAGINAAAKIGPLLAEPNFEEYKMSDRVSIIQKGTSTIITQNSVGSNTYTDCPKFDVTSVADEGTSGGPAVSRFVTLKAKPWTPAKPVYAFQAAHLPYALVAQNTPFKSLLSKHQLMKCCWIVQVQVNTTRFHGGCLGVFAIPEFNVYNKLSGQTNNYQGNMDGTVSDIWDNFSTWHNPEAMYGAWYYGHVYEQTDKHWYKPEAKQHGGISPQSLFCFPHQLINPRTNSSATLCLPFVDCGPITDVTVHCPWAIVVVVLRELTVATGGTPSVDINVSVAPCDVEYHGLRQNSMYQSPIPKIDIDASKALFSSTQPYMAPPVYGKIPASNPAFMPGEFLDYVQLAQIPSLVKSREIRVTSSEKTEPIFHMPLRPTDTQTMNTMLGSVTRMFSQWRGSIVIRCVFVGNQMQNCRILLAWTPQGFRATYPTKMEEAMQGHYVIYDTGIDSSADLVIPYVAPYDFTPVRTPYTRTELPPTSSPTPVLVDTPYWSRGYITIWQYTNLASPPGSPSQADFLLFAFAGEDYVLKGPSNMAASYQGDESSPLQPAETGCDKAMTNNASNENPVSLPVESIGSSRVDFFWNRYFHIATIKEVSSTKPQYLRLSISDILLDPVIRQSLHATYMRCGLSIAVRVMPKNPSSTICMDGLTINMLYVPPGSSWAINDVGTEAIELAYESTQNYALPSFTWKPNQTPVFSCSIPYVSFTTVLPTAYSGFESTSSIPKRNNQIPQDFGFGMLVLRSSMPSPNQLVASVWVKFNNVRLFCPRPGIHDDGSYSNNSTPIPDTETGQLSAAMTNLAFQGPGATNSSLLEQAGDVEENPGPSLSKLYQILKDPAVDALCEAYDELKKFKEQATNLLDSFSGDSENPWLNKFVKYLGYAILAWKSLHDPMTAAAVCFIIGSDVTAFVVSKLVKHLKKFAKTDPPPVPKPRSCKKEGCCCGNRHNYPDELNPFSESGFWSRFKKGHFQGPIQDASSLINILKGAEWIYHQFEKIIKWLKTWRTAEYEVSSDFLQNEMKNYPHYYKKYKECANNYRHPDRAEVANYFQKMRKCAAHVNPRLMGMFPEFDPSPPDPTRPEPVVVVLRGAPGQGKSVCSEMLARMLSYTLVGKSSYYAFNSATKHFDGYKQQAVTIIDDLGQDTSGEDFRLFCQLVSTTECIVPMADLPDKGMHFKSEILIANTNLPSFNPITVSDPAAIKRRIFLDLTVEANRAYAKPDGTLDLVRALQPTGRESQSPLLRQDHNILYADCVAFKHGKHTLSFLEVFEMIKRELQRRQNVSNSLTNLFTFQGPSDDFWFTTFYKKWNLRAKENSEEKLILELIRYCHGSDMLKEYCQLAAANKEKKTDYWNMVRIIEEILAALTLILSLISIMIVMYQLFFQGPYETTATKPAKPNRQSLLKLVEMQGPKGQANMEMERTLMKKNIVEMTYEKHNGKFQTTTVLFVRDRIFLINTHILTGIKNFHYENTEIPAASVQKVQAIFDGHPSDVTAVQFTVGRQYRDITNNFINSLPNPGTPIVGLMKTEGSSYMWSGECLPFKNTMNTYEGCVPHVLPYKAVTAHGYCGSVMVADAGVWKGVCGIHSLGDGAIGAATVLSRQHLLNLLEGFLEFQGKIYDVQKADFVYTPTKTSLKPTFVCVDPKLEPAALSHHDPRLKDPENFKAVILSKHVGDSLQLPWGIRWASYKYAERIRAMLPPDFLEPLSVREAVEGIDGLDPMDMDKSPGLPYVKKGLRRTDLWNQKTGPTIELMAEINHYLDYNYDKHVFLTFLKDELRPKEKVQAGKTRVIDVAGFGHAIVGRMLFGRLFAFFHKNPGWNTGSAVGVNPDLAWTQIFYTAPSRNVLAMDYSGFDASHTSGMFCILKHFLTTLGYGTLQLSYIDSLCYSKHHWDDETYRLDGGLPSGCSGTTIFNTIMNNIVARAAASYAAEGPVGILCYGDDILVSSPEKFPVSDWLEFYSKTPYKVTAADKSEQIDWRDITQCTFLKRGFVLDGSLVRPVMDEQHLAELLKWARPGTLQAKLLSIAQLAFHLPRQAYDRLMLPFEEAGYEIPCHERLNEEWREMFI</sequence>
<dbReference type="InterPro" id="IPR001676">
    <property type="entry name" value="Picornavirus_capsid"/>
</dbReference>
<keyword evidence="12" id="KW-0945">Host-virus interaction</keyword>
<keyword evidence="30" id="KW-1035">Host cytoplasm</keyword>
<dbReference type="PROSITE" id="PS51218">
    <property type="entry name" value="SF3_HELICASE_2"/>
    <property type="match status" value="1"/>
</dbReference>
<evidence type="ECO:0000256" key="20">
    <source>
        <dbReference type="ARBA" id="ARBA00022804"/>
    </source>
</evidence>
<keyword evidence="19" id="KW-0378">Hydrolase</keyword>
<evidence type="ECO:0000256" key="1">
    <source>
        <dbReference type="ARBA" id="ARBA00002982"/>
    </source>
</evidence>
<evidence type="ECO:0000259" key="40">
    <source>
        <dbReference type="PROSITE" id="PS51874"/>
    </source>
</evidence>
<keyword evidence="24" id="KW-0946">Virion</keyword>
<keyword evidence="33" id="KW-0407">Ion channel</keyword>
<keyword evidence="9" id="KW-0191">Covalent protein-RNA linkage</keyword>
<evidence type="ECO:0000256" key="2">
    <source>
        <dbReference type="ARBA" id="ARBA00004295"/>
    </source>
</evidence>
<evidence type="ECO:0000256" key="7">
    <source>
        <dbReference type="ARBA" id="ARBA00022484"/>
    </source>
</evidence>
<dbReference type="CDD" id="cd23212">
    <property type="entry name" value="Teschovirus_RdRp"/>
    <property type="match status" value="1"/>
</dbReference>
<comment type="function">
    <text evidence="34">Lies on the inner surface of the capsid shell. After binding to the host receptor, the capsid undergoes conformational changes. Capsid protein VP4 is released, capsid protein VP1 N-terminus is externalized, and together, they shape a pore in the host membrane through which the viral genome is translocated into the host cell cytoplasm. After genome has been released, the channel shrinks.</text>
</comment>
<comment type="function">
    <text evidence="1">VP0 precursor is a component of immature procapsids.</text>
</comment>
<dbReference type="GO" id="GO:0005198">
    <property type="term" value="F:structural molecule activity"/>
    <property type="evidence" value="ECO:0007669"/>
    <property type="project" value="InterPro"/>
</dbReference>
<evidence type="ECO:0000256" key="13">
    <source>
        <dbReference type="ARBA" id="ARBA00022670"/>
    </source>
</evidence>
<dbReference type="InterPro" id="IPR000605">
    <property type="entry name" value="Helicase_SF3_ssDNA/RNA_vir"/>
</dbReference>
<evidence type="ECO:0000256" key="30">
    <source>
        <dbReference type="ARBA" id="ARBA00023200"/>
    </source>
</evidence>
<dbReference type="InterPro" id="IPR009003">
    <property type="entry name" value="Peptidase_S1_PA"/>
</dbReference>
<feature type="domain" description="SF3 helicase" evidence="39">
    <location>
        <begin position="1234"/>
        <end position="1398"/>
    </location>
</feature>
<dbReference type="GO" id="GO:0039618">
    <property type="term" value="C:T=pseudo3 icosahedral viral capsid"/>
    <property type="evidence" value="ECO:0007669"/>
    <property type="project" value="UniProtKB-KW"/>
</dbReference>
<keyword evidence="32" id="KW-1160">Virus entry into host cell</keyword>
<evidence type="ECO:0000256" key="29">
    <source>
        <dbReference type="ARBA" id="ARBA00023136"/>
    </source>
</evidence>
<evidence type="ECO:0000256" key="17">
    <source>
        <dbReference type="ARBA" id="ARBA00022707"/>
    </source>
</evidence>
<dbReference type="Pfam" id="PF00910">
    <property type="entry name" value="RNA_helicase"/>
    <property type="match status" value="1"/>
</dbReference>
<dbReference type="InterPro" id="IPR007094">
    <property type="entry name" value="RNA-dir_pol_PSvirus"/>
</dbReference>
<dbReference type="InterPro" id="IPR037080">
    <property type="entry name" value="Capsid_VP4_sf_Picornavirus"/>
</dbReference>
<dbReference type="Gene3D" id="2.60.120.20">
    <property type="match status" value="3"/>
</dbReference>
<dbReference type="GO" id="GO:0006351">
    <property type="term" value="P:DNA-templated transcription"/>
    <property type="evidence" value="ECO:0007669"/>
    <property type="project" value="InterPro"/>
</dbReference>
<dbReference type="InterPro" id="IPR000199">
    <property type="entry name" value="Peptidase_C3A/C3B_picornavir"/>
</dbReference>
<evidence type="ECO:0000256" key="24">
    <source>
        <dbReference type="ARBA" id="ARBA00022844"/>
    </source>
</evidence>
<feature type="transmembrane region" description="Helical" evidence="37">
    <location>
        <begin position="1533"/>
        <end position="1554"/>
    </location>
</feature>
<evidence type="ECO:0000256" key="35">
    <source>
        <dbReference type="ARBA" id="ARBA00045446"/>
    </source>
</evidence>
<evidence type="ECO:0000256" key="37">
    <source>
        <dbReference type="SAM" id="Phobius"/>
    </source>
</evidence>
<keyword evidence="22" id="KW-0788">Thiol protease</keyword>
<comment type="catalytic activity">
    <reaction evidence="36">
        <text>ATP + H2O = ADP + phosphate + H(+)</text>
        <dbReference type="Rhea" id="RHEA:13065"/>
        <dbReference type="ChEBI" id="CHEBI:15377"/>
        <dbReference type="ChEBI" id="CHEBI:15378"/>
        <dbReference type="ChEBI" id="CHEBI:30616"/>
        <dbReference type="ChEBI" id="CHEBI:43474"/>
        <dbReference type="ChEBI" id="CHEBI:456216"/>
        <dbReference type="EC" id="3.6.4.13"/>
    </reaction>
</comment>
<keyword evidence="27" id="KW-1182">Viral ion channel</keyword>
<evidence type="ECO:0000256" key="19">
    <source>
        <dbReference type="ARBA" id="ARBA00022801"/>
    </source>
</evidence>
<name>L0LCU3_9PICO</name>
<keyword evidence="17" id="KW-0519">Myristate</keyword>
<keyword evidence="18" id="KW-0547">Nucleotide-binding</keyword>
<dbReference type="InterPro" id="IPR001205">
    <property type="entry name" value="RNA-dir_pol_C"/>
</dbReference>
<evidence type="ECO:0000256" key="12">
    <source>
        <dbReference type="ARBA" id="ARBA00022581"/>
    </source>
</evidence>
<evidence type="ECO:0000256" key="9">
    <source>
        <dbReference type="ARBA" id="ARBA00022520"/>
    </source>
</evidence>
<dbReference type="SUPFAM" id="SSF50494">
    <property type="entry name" value="Trypsin-like serine proteases"/>
    <property type="match status" value="1"/>
</dbReference>
<dbReference type="GO" id="GO:0003724">
    <property type="term" value="F:RNA helicase activity"/>
    <property type="evidence" value="ECO:0007669"/>
    <property type="project" value="InterPro"/>
</dbReference>
<evidence type="ECO:0000313" key="41">
    <source>
        <dbReference type="EMBL" id="AGB67759.1"/>
    </source>
</evidence>
<dbReference type="Proteomes" id="UP000112771">
    <property type="component" value="Segment"/>
</dbReference>
<dbReference type="GO" id="GO:0005524">
    <property type="term" value="F:ATP binding"/>
    <property type="evidence" value="ECO:0007669"/>
    <property type="project" value="UniProtKB-KW"/>
</dbReference>
<dbReference type="Gene3D" id="4.10.90.10">
    <property type="entry name" value="Capsid protein VP4 superfamily, Picornavirus"/>
    <property type="match status" value="1"/>
</dbReference>
<keyword evidence="26" id="KW-0693">Viral RNA replication</keyword>
<keyword evidence="10" id="KW-0597">Phosphoprotein</keyword>
<evidence type="ECO:0000256" key="5">
    <source>
        <dbReference type="ARBA" id="ARBA00020107"/>
    </source>
</evidence>
<evidence type="ECO:0000256" key="14">
    <source>
        <dbReference type="ARBA" id="ARBA00022679"/>
    </source>
</evidence>
<dbReference type="InterPro" id="IPR043128">
    <property type="entry name" value="Rev_trsase/Diguanyl_cyclase"/>
</dbReference>
<proteinExistence type="predicted"/>
<evidence type="ECO:0000256" key="21">
    <source>
        <dbReference type="ARBA" id="ARBA00022806"/>
    </source>
</evidence>
<evidence type="ECO:0000256" key="3">
    <source>
        <dbReference type="ARBA" id="ARBA00004307"/>
    </source>
</evidence>
<keyword evidence="8" id="KW-1036">Host cytoplasmic vesicle</keyword>
<evidence type="ECO:0000256" key="36">
    <source>
        <dbReference type="ARBA" id="ARBA00047984"/>
    </source>
</evidence>
<dbReference type="GO" id="GO:0006508">
    <property type="term" value="P:proteolysis"/>
    <property type="evidence" value="ECO:0007669"/>
    <property type="project" value="UniProtKB-KW"/>
</dbReference>
<keyword evidence="20" id="KW-1161">Viral attachment to host cell</keyword>
<keyword evidence="11" id="KW-0167">Capsid protein</keyword>
<keyword evidence="6" id="KW-0813">Transport</keyword>
<keyword evidence="7" id="KW-0696">RNA-directed RNA polymerase</keyword>
<dbReference type="GO" id="GO:0003723">
    <property type="term" value="F:RNA binding"/>
    <property type="evidence" value="ECO:0007669"/>
    <property type="project" value="InterPro"/>
</dbReference>
<dbReference type="InterPro" id="IPR022098">
    <property type="entry name" value="DUF3637"/>
</dbReference>
<reference evidence="41 42" key="1">
    <citation type="submission" date="2012-04" db="EMBL/GenBank/DDBJ databases">
        <title>Isolation and sequencing of the complete genome of serotype 4 porcine teschovirus in China.</title>
        <authorList>
            <person name="Zhang Z."/>
            <person name="Gong X."/>
            <person name="Wang M."/>
            <person name="Wang G."/>
            <person name="Zhao Y."/>
        </authorList>
    </citation>
    <scope>NUCLEOTIDE SEQUENCE [LARGE SCALE GENOMIC DNA]</scope>
    <source>
        <strain evidence="41">10BJ02</strain>
    </source>
</reference>
<comment type="subcellular location">
    <subcellularLocation>
        <location evidence="2">Host cytoplasmic vesicle membrane</location>
        <topology evidence="2">Peripheral membrane protein</topology>
        <orientation evidence="2">Cytoplasmic side</orientation>
    </subcellularLocation>
    <subcellularLocation>
        <location evidence="3">Host nucleus</location>
        <location evidence="3">Host nucleolus</location>
    </subcellularLocation>
    <subcellularLocation>
        <location evidence="4">Virion</location>
    </subcellularLocation>
</comment>
<evidence type="ECO:0000256" key="11">
    <source>
        <dbReference type="ARBA" id="ARBA00022561"/>
    </source>
</evidence>
<feature type="transmembrane region" description="Helical" evidence="37">
    <location>
        <begin position="1067"/>
        <end position="1089"/>
    </location>
</feature>
<dbReference type="Gene3D" id="2.40.10.10">
    <property type="entry name" value="Trypsin-like serine proteases"/>
    <property type="match status" value="1"/>
</dbReference>
<dbReference type="InterPro" id="IPR044067">
    <property type="entry name" value="PCV_3C_PRO"/>
</dbReference>
<feature type="domain" description="Peptidase C3" evidence="40">
    <location>
        <begin position="1586"/>
        <end position="1775"/>
    </location>
</feature>
<comment type="function">
    <text evidence="35">Replicates the genomic and antigenomic RNAs by recognizing replications specific signals. Performs VPg uridylylation.</text>
</comment>
<dbReference type="Gene3D" id="1.20.960.20">
    <property type="match status" value="1"/>
</dbReference>
<keyword evidence="25" id="KW-1043">Host membrane</keyword>
<keyword evidence="28" id="KW-0406">Ion transport</keyword>
<evidence type="ECO:0000259" key="39">
    <source>
        <dbReference type="PROSITE" id="PS51218"/>
    </source>
</evidence>
<dbReference type="GO" id="GO:0044162">
    <property type="term" value="C:host cell cytoplasmic vesicle membrane"/>
    <property type="evidence" value="ECO:0007669"/>
    <property type="project" value="UniProtKB-SubCell"/>
</dbReference>
<evidence type="ECO:0000313" key="42">
    <source>
        <dbReference type="Proteomes" id="UP000112771"/>
    </source>
</evidence>
<evidence type="ECO:0000256" key="4">
    <source>
        <dbReference type="ARBA" id="ARBA00004328"/>
    </source>
</evidence>
<dbReference type="Pfam" id="PF08935">
    <property type="entry name" value="VP4_2"/>
    <property type="match status" value="1"/>
</dbReference>
<evidence type="ECO:0000256" key="31">
    <source>
        <dbReference type="ARBA" id="ARBA00023288"/>
    </source>
</evidence>
<evidence type="ECO:0000256" key="10">
    <source>
        <dbReference type="ARBA" id="ARBA00022553"/>
    </source>
</evidence>
<dbReference type="InterPro" id="IPR027417">
    <property type="entry name" value="P-loop_NTPase"/>
</dbReference>
<dbReference type="SUPFAM" id="SSF52540">
    <property type="entry name" value="P-loop containing nucleoside triphosphate hydrolases"/>
    <property type="match status" value="1"/>
</dbReference>
<evidence type="ECO:0000259" key="38">
    <source>
        <dbReference type="PROSITE" id="PS50507"/>
    </source>
</evidence>
<dbReference type="InterPro" id="IPR043502">
    <property type="entry name" value="DNA/RNA_pol_sf"/>
</dbReference>
<dbReference type="InterPro" id="IPR029053">
    <property type="entry name" value="Viral_coat"/>
</dbReference>
<evidence type="ECO:0000256" key="32">
    <source>
        <dbReference type="ARBA" id="ARBA00023296"/>
    </source>
</evidence>
<dbReference type="EMBL" id="JQ975417">
    <property type="protein sequence ID" value="AGB67759.1"/>
    <property type="molecule type" value="Genomic_RNA"/>
</dbReference>
<evidence type="ECO:0000256" key="8">
    <source>
        <dbReference type="ARBA" id="ARBA00022488"/>
    </source>
</evidence>
<evidence type="ECO:0000256" key="34">
    <source>
        <dbReference type="ARBA" id="ARBA00033716"/>
    </source>
</evidence>
<dbReference type="InterPro" id="IPR043504">
    <property type="entry name" value="Peptidase_S1_PA_chymotrypsin"/>
</dbReference>
<dbReference type="InterPro" id="IPR015031">
    <property type="entry name" value="Capsid_VP4_Picornavir"/>
</dbReference>
<dbReference type="InterPro" id="IPR014759">
    <property type="entry name" value="Helicase_SF3_ssRNA_vir"/>
</dbReference>
<dbReference type="Pfam" id="PF00548">
    <property type="entry name" value="Peptidase_C3"/>
    <property type="match status" value="1"/>
</dbReference>
<evidence type="ECO:0000256" key="18">
    <source>
        <dbReference type="ARBA" id="ARBA00022741"/>
    </source>
</evidence>